<dbReference type="SUPFAM" id="SSF50370">
    <property type="entry name" value="Ricin B-like lectins"/>
    <property type="match status" value="1"/>
</dbReference>
<dbReference type="SMART" id="SM00458">
    <property type="entry name" value="RICIN"/>
    <property type="match status" value="1"/>
</dbReference>
<evidence type="ECO:0000259" key="7">
    <source>
        <dbReference type="SMART" id="SM00458"/>
    </source>
</evidence>
<keyword evidence="1 5" id="KW-0378">Hydrolase</keyword>
<dbReference type="InterPro" id="IPR017853">
    <property type="entry name" value="GH"/>
</dbReference>
<organism evidence="8 9">
    <name type="scientific">Paenibacillus methanolicus</name>
    <dbReference type="NCBI Taxonomy" id="582686"/>
    <lineage>
        <taxon>Bacteria</taxon>
        <taxon>Bacillati</taxon>
        <taxon>Bacillota</taxon>
        <taxon>Bacilli</taxon>
        <taxon>Bacillales</taxon>
        <taxon>Paenibacillaceae</taxon>
        <taxon>Paenibacillus</taxon>
    </lineage>
</organism>
<dbReference type="GO" id="GO:0030245">
    <property type="term" value="P:cellulose catabolic process"/>
    <property type="evidence" value="ECO:0007669"/>
    <property type="project" value="UniProtKB-KW"/>
</dbReference>
<dbReference type="InterPro" id="IPR000772">
    <property type="entry name" value="Ricin_B_lectin"/>
</dbReference>
<comment type="caution">
    <text evidence="8">The sequence shown here is derived from an EMBL/GenBank/DDBJ whole genome shotgun (WGS) entry which is preliminary data.</text>
</comment>
<evidence type="ECO:0000256" key="6">
    <source>
        <dbReference type="SAM" id="SignalP"/>
    </source>
</evidence>
<gene>
    <name evidence="8" type="ORF">BCM02_103505</name>
</gene>
<dbReference type="CDD" id="cd00161">
    <property type="entry name" value="beta-trefoil_Ricin-like"/>
    <property type="match status" value="1"/>
</dbReference>
<evidence type="ECO:0000256" key="1">
    <source>
        <dbReference type="ARBA" id="ARBA00022801"/>
    </source>
</evidence>
<feature type="domain" description="Ricin B lectin" evidence="7">
    <location>
        <begin position="421"/>
        <end position="562"/>
    </location>
</feature>
<evidence type="ECO:0000256" key="3">
    <source>
        <dbReference type="ARBA" id="ARBA00023295"/>
    </source>
</evidence>
<feature type="signal peptide" evidence="6">
    <location>
        <begin position="1"/>
        <end position="29"/>
    </location>
</feature>
<dbReference type="InterPro" id="IPR018087">
    <property type="entry name" value="Glyco_hydro_5_CS"/>
</dbReference>
<accession>A0A5S5CBT8</accession>
<dbReference type="GO" id="GO:0030246">
    <property type="term" value="F:carbohydrate binding"/>
    <property type="evidence" value="ECO:0007669"/>
    <property type="project" value="UniProtKB-KW"/>
</dbReference>
<dbReference type="Pfam" id="PF14200">
    <property type="entry name" value="RicinB_lectin_2"/>
    <property type="match status" value="2"/>
</dbReference>
<keyword evidence="4" id="KW-0119">Carbohydrate metabolism</keyword>
<name>A0A5S5CBT8_9BACL</name>
<dbReference type="PROSITE" id="PS00659">
    <property type="entry name" value="GLYCOSYL_HYDROL_F5"/>
    <property type="match status" value="1"/>
</dbReference>
<keyword evidence="4" id="KW-0624">Polysaccharide degradation</keyword>
<dbReference type="OrthoDB" id="154460at2"/>
<protein>
    <submittedName>
        <fullName evidence="8">Ricin-type beta-trefoil lectin protein</fullName>
    </submittedName>
</protein>
<evidence type="ECO:0000256" key="5">
    <source>
        <dbReference type="RuleBase" id="RU361153"/>
    </source>
</evidence>
<keyword evidence="6" id="KW-0732">Signal</keyword>
<dbReference type="Gene3D" id="3.20.20.80">
    <property type="entry name" value="Glycosidases"/>
    <property type="match status" value="1"/>
</dbReference>
<evidence type="ECO:0000313" key="8">
    <source>
        <dbReference type="EMBL" id="TYP76841.1"/>
    </source>
</evidence>
<dbReference type="PROSITE" id="PS50231">
    <property type="entry name" value="RICIN_B_LECTIN"/>
    <property type="match status" value="1"/>
</dbReference>
<sequence>MKRFGMAIKLLLLMVMVASPLLGAGPAEAWTGMPMSKLHVSGNQLVNGSGQPVLLSGWHQPTGAYWTYQNSSYYLNQHGGNRHAAILAYLKDITDTFTTTSAKYGNNHGWYMNQVRLFIDREDMGDVAAGTYNFAGLQAVTQNVIIPYIAYAKTKGLYVTLGLDFTLQNNQATTPANLDKFNQIWGYLASQPAIKSADNVMFELVNEPVLSYANGGWGGNPIESDFVAHWNALRDFQNSMIATIRSKGADNVIWAAGLGWDQYYQLCATNPLTDPLNNVGYSVHWYPGYGANDNYSVLQQQWDANIKPCADNYPINITETTWFKWKSGDSEYWKLFDGTNAGFGKNTKAIFTAAGNVSIAVHMNGFLLNPGTRSSFADPTAGLMYDGDATRDGMARFIFEWYYERAQFNPWNGVWNGITSGATYKLINRASGKAIDVPSGQNTNGLQLQQWTDNNATAQRWVADDLGTYNNVYRLRSVSSSDNKVMDVRNGTKNNGEAIQLWSDLSNAAQKFRLIKLSNGYWSILNVNSNRAVEVAGSSTADGAKLQQNLYRGDFNQQWQLVKIE</sequence>
<dbReference type="InterPro" id="IPR001547">
    <property type="entry name" value="Glyco_hydro_5"/>
</dbReference>
<keyword evidence="3 5" id="KW-0326">Glycosidase</keyword>
<keyword evidence="2" id="KW-0136">Cellulose degradation</keyword>
<evidence type="ECO:0000313" key="9">
    <source>
        <dbReference type="Proteomes" id="UP000323257"/>
    </source>
</evidence>
<feature type="chain" id="PRO_5024335325" evidence="6">
    <location>
        <begin position="30"/>
        <end position="565"/>
    </location>
</feature>
<dbReference type="Gene3D" id="2.80.10.50">
    <property type="match status" value="3"/>
</dbReference>
<proteinExistence type="inferred from homology"/>
<dbReference type="GO" id="GO:0004553">
    <property type="term" value="F:hydrolase activity, hydrolyzing O-glycosyl compounds"/>
    <property type="evidence" value="ECO:0007669"/>
    <property type="project" value="InterPro"/>
</dbReference>
<dbReference type="SUPFAM" id="SSF51445">
    <property type="entry name" value="(Trans)glycosidases"/>
    <property type="match status" value="1"/>
</dbReference>
<keyword evidence="9" id="KW-1185">Reference proteome</keyword>
<keyword evidence="8" id="KW-0430">Lectin</keyword>
<dbReference type="Proteomes" id="UP000323257">
    <property type="component" value="Unassembled WGS sequence"/>
</dbReference>
<dbReference type="RefSeq" id="WP_148929275.1">
    <property type="nucleotide sequence ID" value="NZ_VNHS01000003.1"/>
</dbReference>
<dbReference type="Pfam" id="PF00150">
    <property type="entry name" value="Cellulase"/>
    <property type="match status" value="1"/>
</dbReference>
<reference evidence="8 9" key="1">
    <citation type="submission" date="2019-07" db="EMBL/GenBank/DDBJ databases">
        <title>Genomic Encyclopedia of Type Strains, Phase III (KMG-III): the genomes of soil and plant-associated and newly described type strains.</title>
        <authorList>
            <person name="Whitman W."/>
        </authorList>
    </citation>
    <scope>NUCLEOTIDE SEQUENCE [LARGE SCALE GENOMIC DNA]</scope>
    <source>
        <strain evidence="8 9">BL24</strain>
    </source>
</reference>
<comment type="similarity">
    <text evidence="5">Belongs to the glycosyl hydrolase 5 (cellulase A) family.</text>
</comment>
<dbReference type="InterPro" id="IPR035992">
    <property type="entry name" value="Ricin_B-like_lectins"/>
</dbReference>
<evidence type="ECO:0000256" key="2">
    <source>
        <dbReference type="ARBA" id="ARBA00023001"/>
    </source>
</evidence>
<dbReference type="AlphaFoldDB" id="A0A5S5CBT8"/>
<evidence type="ECO:0000256" key="4">
    <source>
        <dbReference type="ARBA" id="ARBA00023326"/>
    </source>
</evidence>
<dbReference type="EMBL" id="VNHS01000003">
    <property type="protein sequence ID" value="TYP76841.1"/>
    <property type="molecule type" value="Genomic_DNA"/>
</dbReference>